<accession>A0A101TTM2</accession>
<dbReference type="AlphaFoldDB" id="A0A101TTM2"/>
<keyword evidence="4" id="KW-1185">Reference proteome</keyword>
<comment type="caution">
    <text evidence="3">The sequence shown here is derived from an EMBL/GenBank/DDBJ whole genome shotgun (WGS) entry which is preliminary data.</text>
</comment>
<sequence length="199" mass="20687">MTRLSRFQRFALLTASTTVITGGALLPGTAFAAPAPHAPSVAAADARWVETKDADSGVTARLPGKSTVKDMGGGRTYVVGTDAGITQFSVVDSPGGGQNDLDSALENYLSGYNEPAQSSDEKLRSTDVSTETTADGHRTLQADLTAPDGTVGRIGFIDGGDYVVQIASVGLDTPDTVRADYQQILDSVQLPADQPDRAL</sequence>
<dbReference type="Proteomes" id="UP000053429">
    <property type="component" value="Unassembled WGS sequence"/>
</dbReference>
<evidence type="ECO:0000313" key="4">
    <source>
        <dbReference type="Proteomes" id="UP000053429"/>
    </source>
</evidence>
<dbReference type="RefSeq" id="WP_062722158.1">
    <property type="nucleotide sequence ID" value="NZ_KQ948933.1"/>
</dbReference>
<feature type="region of interest" description="Disordered" evidence="1">
    <location>
        <begin position="113"/>
        <end position="136"/>
    </location>
</feature>
<organism evidence="3 4">
    <name type="scientific">Streptomyces caeruleatus</name>
    <dbReference type="NCBI Taxonomy" id="661399"/>
    <lineage>
        <taxon>Bacteria</taxon>
        <taxon>Bacillati</taxon>
        <taxon>Actinomycetota</taxon>
        <taxon>Actinomycetes</taxon>
        <taxon>Kitasatosporales</taxon>
        <taxon>Streptomycetaceae</taxon>
        <taxon>Streptomyces</taxon>
    </lineage>
</organism>
<gene>
    <name evidence="3" type="ORF">AQJ67_28370</name>
</gene>
<keyword evidence="2" id="KW-0732">Signal</keyword>
<evidence type="ECO:0000256" key="2">
    <source>
        <dbReference type="SAM" id="SignalP"/>
    </source>
</evidence>
<feature type="chain" id="PRO_5007107404" evidence="2">
    <location>
        <begin position="33"/>
        <end position="199"/>
    </location>
</feature>
<evidence type="ECO:0000313" key="3">
    <source>
        <dbReference type="EMBL" id="KUN98262.1"/>
    </source>
</evidence>
<feature type="signal peptide" evidence="2">
    <location>
        <begin position="1"/>
        <end position="32"/>
    </location>
</feature>
<dbReference type="OrthoDB" id="4208330at2"/>
<evidence type="ECO:0000256" key="1">
    <source>
        <dbReference type="SAM" id="MobiDB-lite"/>
    </source>
</evidence>
<proteinExistence type="predicted"/>
<protein>
    <submittedName>
        <fullName evidence="3">Uncharacterized protein</fullName>
    </submittedName>
</protein>
<name>A0A101TTM2_9ACTN</name>
<reference evidence="3 4" key="1">
    <citation type="submission" date="2015-10" db="EMBL/GenBank/DDBJ databases">
        <title>Draft genome sequence of Streptomyces caeruleatus NRRL B-24802, type strain for the species Streptomyces caeruleatus.</title>
        <authorList>
            <person name="Ruckert C."/>
            <person name="Winkler A."/>
            <person name="Kalinowski J."/>
            <person name="Kampfer P."/>
            <person name="Glaeser S."/>
        </authorList>
    </citation>
    <scope>NUCLEOTIDE SEQUENCE [LARGE SCALE GENOMIC DNA]</scope>
    <source>
        <strain evidence="3 4">NRRL B-24802</strain>
    </source>
</reference>
<dbReference type="EMBL" id="LMWY01000037">
    <property type="protein sequence ID" value="KUN98262.1"/>
    <property type="molecule type" value="Genomic_DNA"/>
</dbReference>